<evidence type="ECO:0000259" key="5">
    <source>
        <dbReference type="Pfam" id="PF02225"/>
    </source>
</evidence>
<feature type="region of interest" description="Disordered" evidence="3">
    <location>
        <begin position="246"/>
        <end position="269"/>
    </location>
</feature>
<evidence type="ECO:0000313" key="7">
    <source>
        <dbReference type="Proteomes" id="UP000712281"/>
    </source>
</evidence>
<proteinExistence type="predicted"/>
<dbReference type="Proteomes" id="UP000712281">
    <property type="component" value="Unassembled WGS sequence"/>
</dbReference>
<dbReference type="PANTHER" id="PTHR22702:SF1">
    <property type="entry name" value="PROTEASE-ASSOCIATED DOMAIN-CONTAINING PROTEIN 1"/>
    <property type="match status" value="1"/>
</dbReference>
<dbReference type="EMBL" id="QGKW02000007">
    <property type="protein sequence ID" value="KAF2619597.1"/>
    <property type="molecule type" value="Genomic_DNA"/>
</dbReference>
<evidence type="ECO:0000313" key="6">
    <source>
        <dbReference type="EMBL" id="KAF2619597.1"/>
    </source>
</evidence>
<dbReference type="InterPro" id="IPR003137">
    <property type="entry name" value="PA_domain"/>
</dbReference>
<sequence>MTKQFLCFLLLLSIPFLCESRFVVEKNSLSVTSPDSIKGAHDCAIGNFGIPQYGGSMAGTVVYPKENQKSCKEFSDFSISFKSQPGALPTFLLVDRGDCFFALKVWNAQKAGASAVLVADNVDEPLITMDTPEEDAASAKYIENITIPSALVTKGFGEKLKKAIGGGDMVNLNLDWREAVPHPDARVEYELWTNSNDECGAELGKTETLGEGGDEDEDLFDLADMEDDSPVEKSTEETKCFVSLMTRRNGGEEDGREGSREKNPGLHHFRGSSRVRLSEALCLVYQLPIKQFENIIDGTKGAGVKSRIPFIPYPL</sequence>
<dbReference type="InterPro" id="IPR046450">
    <property type="entry name" value="PA_dom_sf"/>
</dbReference>
<dbReference type="Gene3D" id="3.50.30.30">
    <property type="match status" value="1"/>
</dbReference>
<organism evidence="6 7">
    <name type="scientific">Brassica cretica</name>
    <name type="common">Mustard</name>
    <dbReference type="NCBI Taxonomy" id="69181"/>
    <lineage>
        <taxon>Eukaryota</taxon>
        <taxon>Viridiplantae</taxon>
        <taxon>Streptophyta</taxon>
        <taxon>Embryophyta</taxon>
        <taxon>Tracheophyta</taxon>
        <taxon>Spermatophyta</taxon>
        <taxon>Magnoliopsida</taxon>
        <taxon>eudicotyledons</taxon>
        <taxon>Gunneridae</taxon>
        <taxon>Pentapetalae</taxon>
        <taxon>rosids</taxon>
        <taxon>malvids</taxon>
        <taxon>Brassicales</taxon>
        <taxon>Brassicaceae</taxon>
        <taxon>Brassiceae</taxon>
        <taxon>Brassica</taxon>
    </lineage>
</organism>
<keyword evidence="2" id="KW-0325">Glycoprotein</keyword>
<feature type="chain" id="PRO_5035918434" description="PA domain-containing protein" evidence="4">
    <location>
        <begin position="21"/>
        <end position="315"/>
    </location>
</feature>
<name>A0A8S9MM84_BRACR</name>
<evidence type="ECO:0000256" key="1">
    <source>
        <dbReference type="ARBA" id="ARBA00022729"/>
    </source>
</evidence>
<feature type="domain" description="PA" evidence="5">
    <location>
        <begin position="58"/>
        <end position="160"/>
    </location>
</feature>
<protein>
    <recommendedName>
        <fullName evidence="5">PA domain-containing protein</fullName>
    </recommendedName>
</protein>
<dbReference type="PANTHER" id="PTHR22702">
    <property type="entry name" value="PROTEASE-ASSOCIATED DOMAIN-CONTAINING PROTEIN"/>
    <property type="match status" value="1"/>
</dbReference>
<reference evidence="6" key="1">
    <citation type="submission" date="2019-12" db="EMBL/GenBank/DDBJ databases">
        <title>Genome sequencing and annotation of Brassica cretica.</title>
        <authorList>
            <person name="Studholme D.J."/>
            <person name="Sarris P.F."/>
        </authorList>
    </citation>
    <scope>NUCLEOTIDE SEQUENCE</scope>
    <source>
        <strain evidence="6">PFS-001/15</strain>
        <tissue evidence="6">Leaf</tissue>
    </source>
</reference>
<evidence type="ECO:0000256" key="4">
    <source>
        <dbReference type="SAM" id="SignalP"/>
    </source>
</evidence>
<accession>A0A8S9MM84</accession>
<dbReference type="FunFam" id="3.50.30.30:FF:000001">
    <property type="entry name" value="Vacuolar-sorting receptor 1"/>
    <property type="match status" value="1"/>
</dbReference>
<gene>
    <name evidence="6" type="ORF">F2Q68_00038429</name>
</gene>
<dbReference type="CDD" id="cd02125">
    <property type="entry name" value="PA_VSR"/>
    <property type="match status" value="1"/>
</dbReference>
<comment type="caution">
    <text evidence="6">The sequence shown here is derived from an EMBL/GenBank/DDBJ whole genome shotgun (WGS) entry which is preliminary data.</text>
</comment>
<feature type="compositionally biased region" description="Basic and acidic residues" evidence="3">
    <location>
        <begin position="249"/>
        <end position="264"/>
    </location>
</feature>
<dbReference type="SUPFAM" id="SSF52025">
    <property type="entry name" value="PA domain"/>
    <property type="match status" value="1"/>
</dbReference>
<feature type="signal peptide" evidence="4">
    <location>
        <begin position="1"/>
        <end position="20"/>
    </location>
</feature>
<dbReference type="Pfam" id="PF02225">
    <property type="entry name" value="PA"/>
    <property type="match status" value="1"/>
</dbReference>
<keyword evidence="1 4" id="KW-0732">Signal</keyword>
<evidence type="ECO:0000256" key="3">
    <source>
        <dbReference type="SAM" id="MobiDB-lite"/>
    </source>
</evidence>
<dbReference type="AlphaFoldDB" id="A0A8S9MM84"/>
<evidence type="ECO:0000256" key="2">
    <source>
        <dbReference type="ARBA" id="ARBA00023180"/>
    </source>
</evidence>